<keyword evidence="3" id="KW-0407">Ion channel</keyword>
<accession>A0A1J1DZ30</accession>
<dbReference type="SUPFAM" id="SSF51735">
    <property type="entry name" value="NAD(P)-binding Rossmann-fold domains"/>
    <property type="match status" value="1"/>
</dbReference>
<dbReference type="Gene3D" id="3.30.70.1450">
    <property type="entry name" value="Regulator of K+ conductance, C-terminal domain"/>
    <property type="match status" value="1"/>
</dbReference>
<dbReference type="PROSITE" id="PS51202">
    <property type="entry name" value="RCK_C"/>
    <property type="match status" value="1"/>
</dbReference>
<dbReference type="InterPro" id="IPR006037">
    <property type="entry name" value="RCK_C"/>
</dbReference>
<dbReference type="InterPro" id="IPR036721">
    <property type="entry name" value="RCK_C_sf"/>
</dbReference>
<protein>
    <submittedName>
        <fullName evidence="3">Potassium channel protein</fullName>
    </submittedName>
</protein>
<dbReference type="Proteomes" id="UP000243197">
    <property type="component" value="Chromosome"/>
</dbReference>
<dbReference type="Pfam" id="PF02080">
    <property type="entry name" value="TrkA_C"/>
    <property type="match status" value="1"/>
</dbReference>
<dbReference type="InterPro" id="IPR050721">
    <property type="entry name" value="Trk_Ktr_HKT_K-transport"/>
</dbReference>
<keyword evidence="4" id="KW-1185">Reference proteome</keyword>
<evidence type="ECO:0000259" key="2">
    <source>
        <dbReference type="PROSITE" id="PS51202"/>
    </source>
</evidence>
<feature type="domain" description="RCK N-terminal" evidence="1">
    <location>
        <begin position="23"/>
        <end position="140"/>
    </location>
</feature>
<dbReference type="GO" id="GO:0008324">
    <property type="term" value="F:monoatomic cation transmembrane transporter activity"/>
    <property type="evidence" value="ECO:0007669"/>
    <property type="project" value="InterPro"/>
</dbReference>
<dbReference type="AlphaFoldDB" id="A0A1J1DZ30"/>
<dbReference type="GO" id="GO:0006813">
    <property type="term" value="P:potassium ion transport"/>
    <property type="evidence" value="ECO:0007669"/>
    <property type="project" value="InterPro"/>
</dbReference>
<name>A0A1J1DZ30_9FLAO</name>
<dbReference type="PANTHER" id="PTHR43833:SF9">
    <property type="entry name" value="POTASSIUM CHANNEL PROTEIN YUGO-RELATED"/>
    <property type="match status" value="1"/>
</dbReference>
<reference evidence="3 4" key="1">
    <citation type="submission" date="2014-03" db="EMBL/GenBank/DDBJ databases">
        <title>complete genome sequence of Flavobacteriaceae bacterium JBKA-6.</title>
        <authorList>
            <person name="Takano T."/>
            <person name="Nakamura Y."/>
            <person name="Takuma S."/>
            <person name="Yasuike M."/>
            <person name="Matsuyama T."/>
            <person name="Sakai T."/>
            <person name="Fujiwara A."/>
            <person name="Kimoto K."/>
            <person name="Fukuda Y."/>
            <person name="Kondo H."/>
            <person name="Hirono I."/>
            <person name="Nakayasu C."/>
        </authorList>
    </citation>
    <scope>NUCLEOTIDE SEQUENCE [LARGE SCALE GENOMIC DNA]</scope>
    <source>
        <strain evidence="3 4">JBKA-6</strain>
    </source>
</reference>
<dbReference type="EMBL" id="AP014564">
    <property type="protein sequence ID" value="BAV95178.1"/>
    <property type="molecule type" value="Genomic_DNA"/>
</dbReference>
<evidence type="ECO:0000259" key="1">
    <source>
        <dbReference type="PROSITE" id="PS51201"/>
    </source>
</evidence>
<dbReference type="PANTHER" id="PTHR43833">
    <property type="entry name" value="POTASSIUM CHANNEL PROTEIN 2-RELATED-RELATED"/>
    <property type="match status" value="1"/>
</dbReference>
<sequence>MVNVNFFKEFKINKMCKKVKKLKDHTIICGYGRNGAQVARKLIHFGKDIVIIENSPEKINHLIDNNILYVEGDATLDSSLEKANVKYAKNLVSTLSSDVNNLFIVLSARKKNKNLKIISRASEESSKEKFDIAGADNVVMPELVGGGHMSSLIIMPDLMEFLSNLLSEDKPSSMNHLKEINVDNLHPEMIGGTIADINIREKTGCFPIGFKTKEGKYIINPDSNTVLELGSKLILLGKQSEIENLQIKNIL</sequence>
<organism evidence="3 4">
    <name type="scientific">Ichthyobacterium seriolicida</name>
    <dbReference type="NCBI Taxonomy" id="242600"/>
    <lineage>
        <taxon>Bacteria</taxon>
        <taxon>Pseudomonadati</taxon>
        <taxon>Bacteroidota</taxon>
        <taxon>Flavobacteriia</taxon>
        <taxon>Flavobacteriales</taxon>
        <taxon>Ichthyobacteriaceae</taxon>
        <taxon>Ichthyobacterium</taxon>
    </lineage>
</organism>
<feature type="domain" description="RCK C-terminal" evidence="2">
    <location>
        <begin position="165"/>
        <end position="251"/>
    </location>
</feature>
<dbReference type="SUPFAM" id="SSF116726">
    <property type="entry name" value="TrkA C-terminal domain-like"/>
    <property type="match status" value="1"/>
</dbReference>
<gene>
    <name evidence="3" type="ORF">JBKA6_1165</name>
</gene>
<dbReference type="PROSITE" id="PS51201">
    <property type="entry name" value="RCK_N"/>
    <property type="match status" value="1"/>
</dbReference>
<proteinExistence type="predicted"/>
<dbReference type="InterPro" id="IPR003148">
    <property type="entry name" value="RCK_N"/>
</dbReference>
<dbReference type="InterPro" id="IPR036291">
    <property type="entry name" value="NAD(P)-bd_dom_sf"/>
</dbReference>
<dbReference type="Pfam" id="PF02254">
    <property type="entry name" value="TrkA_N"/>
    <property type="match status" value="1"/>
</dbReference>
<dbReference type="Gene3D" id="3.40.50.720">
    <property type="entry name" value="NAD(P)-binding Rossmann-like Domain"/>
    <property type="match status" value="1"/>
</dbReference>
<keyword evidence="3" id="KW-0406">Ion transport</keyword>
<evidence type="ECO:0000313" key="3">
    <source>
        <dbReference type="EMBL" id="BAV95178.1"/>
    </source>
</evidence>
<dbReference type="KEGG" id="ise:JBKA6_1165"/>
<keyword evidence="3" id="KW-0813">Transport</keyword>
<evidence type="ECO:0000313" key="4">
    <source>
        <dbReference type="Proteomes" id="UP000243197"/>
    </source>
</evidence>